<evidence type="ECO:0000313" key="2">
    <source>
        <dbReference type="Proteomes" id="UP000799757"/>
    </source>
</evidence>
<dbReference type="EMBL" id="MU001899">
    <property type="protein sequence ID" value="KAF2794207.1"/>
    <property type="molecule type" value="Genomic_DNA"/>
</dbReference>
<sequence length="86" mass="9813">MFIMNGRTTHRRCSNKVSTLFVSNQLNQLPKTCETAQPQRHMHDSRTALRVITSTSHRRCRLTPQLLSVTVVHILLISQHPGAQLI</sequence>
<proteinExistence type="predicted"/>
<dbReference type="Proteomes" id="UP000799757">
    <property type="component" value="Unassembled WGS sequence"/>
</dbReference>
<accession>A0A6A6XES8</accession>
<gene>
    <name evidence="1" type="ORF">K505DRAFT_30187</name>
</gene>
<keyword evidence="2" id="KW-1185">Reference proteome</keyword>
<dbReference type="AlphaFoldDB" id="A0A6A6XES8"/>
<protein>
    <submittedName>
        <fullName evidence="1">Uncharacterized protein</fullName>
    </submittedName>
</protein>
<evidence type="ECO:0000313" key="1">
    <source>
        <dbReference type="EMBL" id="KAF2794207.1"/>
    </source>
</evidence>
<reference evidence="1" key="1">
    <citation type="journal article" date="2020" name="Stud. Mycol.">
        <title>101 Dothideomycetes genomes: a test case for predicting lifestyles and emergence of pathogens.</title>
        <authorList>
            <person name="Haridas S."/>
            <person name="Albert R."/>
            <person name="Binder M."/>
            <person name="Bloem J."/>
            <person name="Labutti K."/>
            <person name="Salamov A."/>
            <person name="Andreopoulos B."/>
            <person name="Baker S."/>
            <person name="Barry K."/>
            <person name="Bills G."/>
            <person name="Bluhm B."/>
            <person name="Cannon C."/>
            <person name="Castanera R."/>
            <person name="Culley D."/>
            <person name="Daum C."/>
            <person name="Ezra D."/>
            <person name="Gonzalez J."/>
            <person name="Henrissat B."/>
            <person name="Kuo A."/>
            <person name="Liang C."/>
            <person name="Lipzen A."/>
            <person name="Lutzoni F."/>
            <person name="Magnuson J."/>
            <person name="Mondo S."/>
            <person name="Nolan M."/>
            <person name="Ohm R."/>
            <person name="Pangilinan J."/>
            <person name="Park H.-J."/>
            <person name="Ramirez L."/>
            <person name="Alfaro M."/>
            <person name="Sun H."/>
            <person name="Tritt A."/>
            <person name="Yoshinaga Y."/>
            <person name="Zwiers L.-H."/>
            <person name="Turgeon B."/>
            <person name="Goodwin S."/>
            <person name="Spatafora J."/>
            <person name="Crous P."/>
            <person name="Grigoriev I."/>
        </authorList>
    </citation>
    <scope>NUCLEOTIDE SEQUENCE</scope>
    <source>
        <strain evidence="1">CBS 109.77</strain>
    </source>
</reference>
<organism evidence="1 2">
    <name type="scientific">Melanomma pulvis-pyrius CBS 109.77</name>
    <dbReference type="NCBI Taxonomy" id="1314802"/>
    <lineage>
        <taxon>Eukaryota</taxon>
        <taxon>Fungi</taxon>
        <taxon>Dikarya</taxon>
        <taxon>Ascomycota</taxon>
        <taxon>Pezizomycotina</taxon>
        <taxon>Dothideomycetes</taxon>
        <taxon>Pleosporomycetidae</taxon>
        <taxon>Pleosporales</taxon>
        <taxon>Melanommataceae</taxon>
        <taxon>Melanomma</taxon>
    </lineage>
</organism>
<name>A0A6A6XES8_9PLEO</name>